<evidence type="ECO:0000313" key="4">
    <source>
        <dbReference type="EMBL" id="CAF1385313.1"/>
    </source>
</evidence>
<dbReference type="PROSITE" id="PS50102">
    <property type="entry name" value="RRM"/>
    <property type="match status" value="1"/>
</dbReference>
<sequence>MATNVYSKDENQWSIFVSNISYDTNEQELHSFFEKACGHVKVARIIYDNHTRRNRGFGFIEFDDLSAYEMALTLNGNSLNGRKLKIRHNKSKPTPLPDSSTKSTTFTVAPEPANVNLTNARKTHVVHCKKSNYDVYIGRPSIWGNPFKIGRDGDKSERLQKYREWIMTQPELLERAKRELRGRTIACWCKPEACHGDILAEIIDTN</sequence>
<dbReference type="InterPro" id="IPR035979">
    <property type="entry name" value="RBD_domain_sf"/>
</dbReference>
<dbReference type="GO" id="GO:0003723">
    <property type="term" value="F:RNA binding"/>
    <property type="evidence" value="ECO:0007669"/>
    <property type="project" value="UniProtKB-UniRule"/>
</dbReference>
<protein>
    <recommendedName>
        <fullName evidence="3">RRM domain-containing protein</fullName>
    </recommendedName>
</protein>
<dbReference type="SMART" id="SM00360">
    <property type="entry name" value="RRM"/>
    <property type="match status" value="1"/>
</dbReference>
<dbReference type="Pfam" id="PF00076">
    <property type="entry name" value="RRM_1"/>
    <property type="match status" value="1"/>
</dbReference>
<dbReference type="PANTHER" id="PTHR48027">
    <property type="entry name" value="HETEROGENEOUS NUCLEAR RIBONUCLEOPROTEIN 87F-RELATED"/>
    <property type="match status" value="1"/>
</dbReference>
<dbReference type="Pfam" id="PF14216">
    <property type="entry name" value="DUF4326"/>
    <property type="match status" value="1"/>
</dbReference>
<keyword evidence="1 2" id="KW-0694">RNA-binding</keyword>
<comment type="caution">
    <text evidence="5">The sequence shown here is derived from an EMBL/GenBank/DDBJ whole genome shotgun (WGS) entry which is preliminary data.</text>
</comment>
<dbReference type="InterPro" id="IPR000504">
    <property type="entry name" value="RRM_dom"/>
</dbReference>
<evidence type="ECO:0000313" key="5">
    <source>
        <dbReference type="EMBL" id="CAF1648347.1"/>
    </source>
</evidence>
<gene>
    <name evidence="4" type="ORF">EDS130_LOCUS35165</name>
    <name evidence="5" type="ORF">XAT740_LOCUS54508</name>
</gene>
<keyword evidence="6" id="KW-1185">Reference proteome</keyword>
<dbReference type="InterPro" id="IPR052462">
    <property type="entry name" value="SLIRP/GR-RBP-like"/>
</dbReference>
<accession>A0A816ENK9</accession>
<evidence type="ECO:0000256" key="2">
    <source>
        <dbReference type="PROSITE-ProRule" id="PRU00176"/>
    </source>
</evidence>
<dbReference type="Proteomes" id="UP000663828">
    <property type="component" value="Unassembled WGS sequence"/>
</dbReference>
<dbReference type="SUPFAM" id="SSF54928">
    <property type="entry name" value="RNA-binding domain, RBD"/>
    <property type="match status" value="1"/>
</dbReference>
<evidence type="ECO:0000259" key="3">
    <source>
        <dbReference type="PROSITE" id="PS50102"/>
    </source>
</evidence>
<evidence type="ECO:0000256" key="1">
    <source>
        <dbReference type="ARBA" id="ARBA00022884"/>
    </source>
</evidence>
<proteinExistence type="predicted"/>
<dbReference type="EMBL" id="CAJNOJ010000305">
    <property type="protein sequence ID" value="CAF1385313.1"/>
    <property type="molecule type" value="Genomic_DNA"/>
</dbReference>
<dbReference type="Gene3D" id="3.30.70.330">
    <property type="match status" value="1"/>
</dbReference>
<dbReference type="AlphaFoldDB" id="A0A816ENK9"/>
<feature type="domain" description="RRM" evidence="3">
    <location>
        <begin position="13"/>
        <end position="91"/>
    </location>
</feature>
<reference evidence="5" key="1">
    <citation type="submission" date="2021-02" db="EMBL/GenBank/DDBJ databases">
        <authorList>
            <person name="Nowell W R."/>
        </authorList>
    </citation>
    <scope>NUCLEOTIDE SEQUENCE</scope>
</reference>
<dbReference type="Proteomes" id="UP000663852">
    <property type="component" value="Unassembled WGS sequence"/>
</dbReference>
<name>A0A816ENK9_ADIRI</name>
<dbReference type="InterPro" id="IPR025475">
    <property type="entry name" value="DUF4326"/>
</dbReference>
<dbReference type="EMBL" id="CAJNOR010009804">
    <property type="protein sequence ID" value="CAF1648347.1"/>
    <property type="molecule type" value="Genomic_DNA"/>
</dbReference>
<evidence type="ECO:0000313" key="6">
    <source>
        <dbReference type="Proteomes" id="UP000663828"/>
    </source>
</evidence>
<dbReference type="OrthoDB" id="272703at2759"/>
<organism evidence="5 6">
    <name type="scientific">Adineta ricciae</name>
    <name type="common">Rotifer</name>
    <dbReference type="NCBI Taxonomy" id="249248"/>
    <lineage>
        <taxon>Eukaryota</taxon>
        <taxon>Metazoa</taxon>
        <taxon>Spiralia</taxon>
        <taxon>Gnathifera</taxon>
        <taxon>Rotifera</taxon>
        <taxon>Eurotatoria</taxon>
        <taxon>Bdelloidea</taxon>
        <taxon>Adinetida</taxon>
        <taxon>Adinetidae</taxon>
        <taxon>Adineta</taxon>
    </lineage>
</organism>
<dbReference type="InterPro" id="IPR012677">
    <property type="entry name" value="Nucleotide-bd_a/b_plait_sf"/>
</dbReference>